<evidence type="ECO:0000259" key="10">
    <source>
        <dbReference type="Pfam" id="PF00759"/>
    </source>
</evidence>
<dbReference type="Proteomes" id="UP001374579">
    <property type="component" value="Unassembled WGS sequence"/>
</dbReference>
<name>A0AAN9AVF0_9CAEN</name>
<comment type="similarity">
    <text evidence="2 8 9">Belongs to the glycosyl hydrolase 9 (cellulase E) family.</text>
</comment>
<dbReference type="InterPro" id="IPR008928">
    <property type="entry name" value="6-hairpin_glycosidase_sf"/>
</dbReference>
<evidence type="ECO:0000313" key="11">
    <source>
        <dbReference type="EMBL" id="KAK7093973.1"/>
    </source>
</evidence>
<keyword evidence="3 8" id="KW-0378">Hydrolase</keyword>
<comment type="catalytic activity">
    <reaction evidence="1 9">
        <text>Endohydrolysis of (1-&gt;4)-beta-D-glucosidic linkages in cellulose, lichenin and cereal beta-D-glucans.</text>
        <dbReference type="EC" id="3.2.1.4"/>
    </reaction>
</comment>
<evidence type="ECO:0000256" key="4">
    <source>
        <dbReference type="ARBA" id="ARBA00023001"/>
    </source>
</evidence>
<reference evidence="11 12" key="1">
    <citation type="submission" date="2024-02" db="EMBL/GenBank/DDBJ databases">
        <title>Chromosome-scale genome assembly of the rough periwinkle Littorina saxatilis.</title>
        <authorList>
            <person name="De Jode A."/>
            <person name="Faria R."/>
            <person name="Formenti G."/>
            <person name="Sims Y."/>
            <person name="Smith T.P."/>
            <person name="Tracey A."/>
            <person name="Wood J.M.D."/>
            <person name="Zagrodzka Z.B."/>
            <person name="Johannesson K."/>
            <person name="Butlin R.K."/>
            <person name="Leder E.H."/>
        </authorList>
    </citation>
    <scope>NUCLEOTIDE SEQUENCE [LARGE SCALE GENOMIC DNA]</scope>
    <source>
        <strain evidence="11">Snail1</strain>
        <tissue evidence="11">Muscle</tissue>
    </source>
</reference>
<dbReference type="SUPFAM" id="SSF48208">
    <property type="entry name" value="Six-hairpin glycosidases"/>
    <property type="match status" value="1"/>
</dbReference>
<dbReference type="GO" id="GO:0030245">
    <property type="term" value="P:cellulose catabolic process"/>
    <property type="evidence" value="ECO:0007669"/>
    <property type="project" value="UniProtKB-KW"/>
</dbReference>
<dbReference type="InterPro" id="IPR033126">
    <property type="entry name" value="Glyco_hydro_9_Asp/Glu_AS"/>
</dbReference>
<feature type="active site" evidence="8">
    <location>
        <position position="419"/>
    </location>
</feature>
<dbReference type="AlphaFoldDB" id="A0AAN9AVF0"/>
<evidence type="ECO:0000256" key="9">
    <source>
        <dbReference type="RuleBase" id="RU361166"/>
    </source>
</evidence>
<feature type="domain" description="Glycoside hydrolase family 9" evidence="10">
    <location>
        <begin position="22"/>
        <end position="441"/>
    </location>
</feature>
<feature type="chain" id="PRO_5042669979" description="Endoglucanase" evidence="9">
    <location>
        <begin position="19"/>
        <end position="463"/>
    </location>
</feature>
<keyword evidence="5 8" id="KW-0119">Carbohydrate metabolism</keyword>
<dbReference type="Gene3D" id="1.50.10.10">
    <property type="match status" value="1"/>
</dbReference>
<evidence type="ECO:0000256" key="7">
    <source>
        <dbReference type="ARBA" id="ARBA00023326"/>
    </source>
</evidence>
<evidence type="ECO:0000256" key="1">
    <source>
        <dbReference type="ARBA" id="ARBA00000966"/>
    </source>
</evidence>
<evidence type="ECO:0000256" key="8">
    <source>
        <dbReference type="PROSITE-ProRule" id="PRU10060"/>
    </source>
</evidence>
<proteinExistence type="inferred from homology"/>
<evidence type="ECO:0000256" key="6">
    <source>
        <dbReference type="ARBA" id="ARBA00023295"/>
    </source>
</evidence>
<evidence type="ECO:0000256" key="3">
    <source>
        <dbReference type="ARBA" id="ARBA00022801"/>
    </source>
</evidence>
<keyword evidence="12" id="KW-1185">Reference proteome</keyword>
<dbReference type="EC" id="3.2.1.4" evidence="9"/>
<protein>
    <recommendedName>
        <fullName evidence="9">Endoglucanase</fullName>
        <ecNumber evidence="9">3.2.1.4</ecNumber>
    </recommendedName>
</protein>
<accession>A0AAN9AVF0</accession>
<gene>
    <name evidence="11" type="ORF">V1264_007652</name>
</gene>
<dbReference type="InterPro" id="IPR012341">
    <property type="entry name" value="6hp_glycosidase-like_sf"/>
</dbReference>
<dbReference type="GO" id="GO:0008810">
    <property type="term" value="F:cellulase activity"/>
    <property type="evidence" value="ECO:0007669"/>
    <property type="project" value="UniProtKB-EC"/>
</dbReference>
<dbReference type="PANTHER" id="PTHR22298">
    <property type="entry name" value="ENDO-1,4-BETA-GLUCANASE"/>
    <property type="match status" value="1"/>
</dbReference>
<evidence type="ECO:0000256" key="5">
    <source>
        <dbReference type="ARBA" id="ARBA00023277"/>
    </source>
</evidence>
<keyword evidence="4 9" id="KW-0136">Cellulose degradation</keyword>
<keyword evidence="9" id="KW-0732">Signal</keyword>
<dbReference type="Pfam" id="PF00759">
    <property type="entry name" value="Glyco_hydro_9"/>
    <property type="match status" value="1"/>
</dbReference>
<keyword evidence="6 8" id="KW-0326">Glycosidase</keyword>
<dbReference type="EMBL" id="JBAMIC010000019">
    <property type="protein sequence ID" value="KAK7093973.1"/>
    <property type="molecule type" value="Genomic_DNA"/>
</dbReference>
<organism evidence="11 12">
    <name type="scientific">Littorina saxatilis</name>
    <dbReference type="NCBI Taxonomy" id="31220"/>
    <lineage>
        <taxon>Eukaryota</taxon>
        <taxon>Metazoa</taxon>
        <taxon>Spiralia</taxon>
        <taxon>Lophotrochozoa</taxon>
        <taxon>Mollusca</taxon>
        <taxon>Gastropoda</taxon>
        <taxon>Caenogastropoda</taxon>
        <taxon>Littorinimorpha</taxon>
        <taxon>Littorinoidea</taxon>
        <taxon>Littorinidae</taxon>
        <taxon>Littorina</taxon>
    </lineage>
</organism>
<evidence type="ECO:0000256" key="2">
    <source>
        <dbReference type="ARBA" id="ARBA00007072"/>
    </source>
</evidence>
<feature type="active site" evidence="8">
    <location>
        <position position="428"/>
    </location>
</feature>
<evidence type="ECO:0000313" key="12">
    <source>
        <dbReference type="Proteomes" id="UP001374579"/>
    </source>
</evidence>
<dbReference type="PROSITE" id="PS00698">
    <property type="entry name" value="GH9_3"/>
    <property type="match status" value="1"/>
</dbReference>
<dbReference type="InterPro" id="IPR001701">
    <property type="entry name" value="Glyco_hydro_9"/>
</dbReference>
<feature type="signal peptide" evidence="9">
    <location>
        <begin position="1"/>
        <end position="18"/>
    </location>
</feature>
<keyword evidence="7 8" id="KW-0624">Polysaccharide degradation</keyword>
<comment type="caution">
    <text evidence="11">The sequence shown here is derived from an EMBL/GenBank/DDBJ whole genome shotgun (WGS) entry which is preliminary data.</text>
</comment>
<sequence length="463" mass="50959">MWMLAAVAVFLSLTASHAAHNYGDALGKSILFYDAQRSGKLPGNNPIKWRGDSGLHDCVTGGWYDAGDNVKFGFPMAASTTLLAWGFIRFHDGYTSAGKVGQMYDSLKWPLDYFLKAWNPGSRKLVVQVGDGNKDHSHWSRPEDMSTDRPCYSVDSSHKGSDVAAETAAAMAAGSLAFKAHDGGYAGKLLHAAESLYDFAKSHRGIYSQSISQAAAFYSSSGDKDEMCVAAMWLYKATRQAKYLNDAKSFHENAWGWALSWDDKKIACQLLLFEETKSSAYRAEVEGFFKGWLPGGSISYTPCGMAWRDKWGSNRYAGNAAFAALIAAEDGIQATTYRKWAAEQINYLLGDNSHNGQQCYSYEIGVGSHYPKQPHHRAASCPDLHQHCSFEHLNTNSPNPHTLVGALVGGPDQHDSYNDKRDDYVKNEVACDYNSGFQGALAGIVHLQHNHHMPTTHNKCPCH</sequence>